<evidence type="ECO:0000256" key="1">
    <source>
        <dbReference type="SAM" id="MobiDB-lite"/>
    </source>
</evidence>
<feature type="compositionally biased region" description="Polar residues" evidence="1">
    <location>
        <begin position="118"/>
        <end position="136"/>
    </location>
</feature>
<proteinExistence type="predicted"/>
<comment type="caution">
    <text evidence="2">The sequence shown here is derived from an EMBL/GenBank/DDBJ whole genome shotgun (WGS) entry which is preliminary data.</text>
</comment>
<reference evidence="2" key="1">
    <citation type="submission" date="2023-03" db="EMBL/GenBank/DDBJ databases">
        <title>Massive genome expansion in bonnet fungi (Mycena s.s.) driven by repeated elements and novel gene families across ecological guilds.</title>
        <authorList>
            <consortium name="Lawrence Berkeley National Laboratory"/>
            <person name="Harder C.B."/>
            <person name="Miyauchi S."/>
            <person name="Viragh M."/>
            <person name="Kuo A."/>
            <person name="Thoen E."/>
            <person name="Andreopoulos B."/>
            <person name="Lu D."/>
            <person name="Skrede I."/>
            <person name="Drula E."/>
            <person name="Henrissat B."/>
            <person name="Morin E."/>
            <person name="Kohler A."/>
            <person name="Barry K."/>
            <person name="LaButti K."/>
            <person name="Morin E."/>
            <person name="Salamov A."/>
            <person name="Lipzen A."/>
            <person name="Mereny Z."/>
            <person name="Hegedus B."/>
            <person name="Baldrian P."/>
            <person name="Stursova M."/>
            <person name="Weitz H."/>
            <person name="Taylor A."/>
            <person name="Grigoriev I.V."/>
            <person name="Nagy L.G."/>
            <person name="Martin F."/>
            <person name="Kauserud H."/>
        </authorList>
    </citation>
    <scope>NUCLEOTIDE SEQUENCE</scope>
    <source>
        <strain evidence="2">CBHHK200</strain>
    </source>
</reference>
<feature type="compositionally biased region" description="Basic residues" evidence="1">
    <location>
        <begin position="102"/>
        <end position="111"/>
    </location>
</feature>
<evidence type="ECO:0000313" key="2">
    <source>
        <dbReference type="EMBL" id="KAJ7046701.1"/>
    </source>
</evidence>
<protein>
    <submittedName>
        <fullName evidence="2">Uncharacterized protein</fullName>
    </submittedName>
</protein>
<accession>A0AAD6XG14</accession>
<sequence>MSVKRSRSSSPEDSSARNVFKRVAEIVRKSLSPPRQQLPKFLKRKAQVIESDSEPETNKRPDPPLAPERREGGRPAHAERGARADAAPAAKLTGLVAPQTPPKRKKKKRAKHPDVPQNFLSPQSGRIAAFTTQQPTHFAFESPPKPEKKPSKPTGGRRLGIKQSAHPPEAGWVSSGACLTVEAYKKFDSWKNDYQPKHYYYGKTFVLAHGSWPGTLWIAMSLRSL</sequence>
<name>A0AAD6XG14_9AGAR</name>
<feature type="compositionally biased region" description="Basic and acidic residues" evidence="1">
    <location>
        <begin position="56"/>
        <end position="83"/>
    </location>
</feature>
<dbReference type="AlphaFoldDB" id="A0AAD6XG14"/>
<evidence type="ECO:0000313" key="3">
    <source>
        <dbReference type="Proteomes" id="UP001218188"/>
    </source>
</evidence>
<organism evidence="2 3">
    <name type="scientific">Mycena alexandri</name>
    <dbReference type="NCBI Taxonomy" id="1745969"/>
    <lineage>
        <taxon>Eukaryota</taxon>
        <taxon>Fungi</taxon>
        <taxon>Dikarya</taxon>
        <taxon>Basidiomycota</taxon>
        <taxon>Agaricomycotina</taxon>
        <taxon>Agaricomycetes</taxon>
        <taxon>Agaricomycetidae</taxon>
        <taxon>Agaricales</taxon>
        <taxon>Marasmiineae</taxon>
        <taxon>Mycenaceae</taxon>
        <taxon>Mycena</taxon>
    </lineage>
</organism>
<dbReference type="Proteomes" id="UP001218188">
    <property type="component" value="Unassembled WGS sequence"/>
</dbReference>
<feature type="region of interest" description="Disordered" evidence="1">
    <location>
        <begin position="28"/>
        <end position="168"/>
    </location>
</feature>
<dbReference type="EMBL" id="JARJCM010000002">
    <property type="protein sequence ID" value="KAJ7046701.1"/>
    <property type="molecule type" value="Genomic_DNA"/>
</dbReference>
<keyword evidence="3" id="KW-1185">Reference proteome</keyword>
<gene>
    <name evidence="2" type="ORF">C8F04DRAFT_206332</name>
</gene>